<proteinExistence type="predicted"/>
<dbReference type="InterPro" id="IPR006626">
    <property type="entry name" value="PbH1"/>
</dbReference>
<feature type="region of interest" description="Disordered" evidence="1">
    <location>
        <begin position="518"/>
        <end position="541"/>
    </location>
</feature>
<evidence type="ECO:0000256" key="2">
    <source>
        <dbReference type="SAM" id="SignalP"/>
    </source>
</evidence>
<keyword evidence="4" id="KW-0456">Lyase</keyword>
<keyword evidence="5" id="KW-1185">Reference proteome</keyword>
<evidence type="ECO:0000259" key="3">
    <source>
        <dbReference type="Pfam" id="PF13229"/>
    </source>
</evidence>
<feature type="signal peptide" evidence="2">
    <location>
        <begin position="1"/>
        <end position="23"/>
    </location>
</feature>
<comment type="caution">
    <text evidence="4">The sequence shown here is derived from an EMBL/GenBank/DDBJ whole genome shotgun (WGS) entry which is preliminary data.</text>
</comment>
<gene>
    <name evidence="4" type="ORF">DES53_11421</name>
</gene>
<reference evidence="4 5" key="1">
    <citation type="submission" date="2018-06" db="EMBL/GenBank/DDBJ databases">
        <title>Genomic Encyclopedia of Type Strains, Phase IV (KMG-IV): sequencing the most valuable type-strain genomes for metagenomic binning, comparative biology and taxonomic classification.</title>
        <authorList>
            <person name="Goeker M."/>
        </authorList>
    </citation>
    <scope>NUCLEOTIDE SEQUENCE [LARGE SCALE GENOMIC DNA]</scope>
    <source>
        <strain evidence="4 5">DSM 25532</strain>
    </source>
</reference>
<accession>A0A366H5P5</accession>
<organism evidence="4 5">
    <name type="scientific">Roseimicrobium gellanilyticum</name>
    <dbReference type="NCBI Taxonomy" id="748857"/>
    <lineage>
        <taxon>Bacteria</taxon>
        <taxon>Pseudomonadati</taxon>
        <taxon>Verrucomicrobiota</taxon>
        <taxon>Verrucomicrobiia</taxon>
        <taxon>Verrucomicrobiales</taxon>
        <taxon>Verrucomicrobiaceae</taxon>
        <taxon>Roseimicrobium</taxon>
    </lineage>
</organism>
<dbReference type="GO" id="GO:0016829">
    <property type="term" value="F:lyase activity"/>
    <property type="evidence" value="ECO:0007669"/>
    <property type="project" value="UniProtKB-KW"/>
</dbReference>
<dbReference type="InterPro" id="IPR011050">
    <property type="entry name" value="Pectin_lyase_fold/virulence"/>
</dbReference>
<dbReference type="SUPFAM" id="SSF51126">
    <property type="entry name" value="Pectin lyase-like"/>
    <property type="match status" value="1"/>
</dbReference>
<evidence type="ECO:0000313" key="4">
    <source>
        <dbReference type="EMBL" id="RBP37283.1"/>
    </source>
</evidence>
<dbReference type="InterPro" id="IPR012334">
    <property type="entry name" value="Pectin_lyas_fold"/>
</dbReference>
<protein>
    <submittedName>
        <fullName evidence="4">Parallel beta helix pectate lyase-like protein</fullName>
    </submittedName>
</protein>
<feature type="domain" description="Right handed beta helix" evidence="3">
    <location>
        <begin position="278"/>
        <end position="431"/>
    </location>
</feature>
<dbReference type="AlphaFoldDB" id="A0A366H5P5"/>
<feature type="chain" id="PRO_5016859455" evidence="2">
    <location>
        <begin position="24"/>
        <end position="541"/>
    </location>
</feature>
<keyword evidence="2" id="KW-0732">Signal</keyword>
<dbReference type="Proteomes" id="UP000253426">
    <property type="component" value="Unassembled WGS sequence"/>
</dbReference>
<evidence type="ECO:0000313" key="5">
    <source>
        <dbReference type="Proteomes" id="UP000253426"/>
    </source>
</evidence>
<name>A0A366H5P5_9BACT</name>
<dbReference type="InterPro" id="IPR039448">
    <property type="entry name" value="Beta_helix"/>
</dbReference>
<dbReference type="OrthoDB" id="5488826at2"/>
<evidence type="ECO:0000256" key="1">
    <source>
        <dbReference type="SAM" id="MobiDB-lite"/>
    </source>
</evidence>
<sequence>MHKPSSLLPIALLAIVLAAGSLAASDTGPAKTPIPANPRVNVKDFGAKGDCRRVTDGTVTRGSKVFLSATANFTKEDIGQPIYVLEASSQTVKDLGEVFGSPLTSKIVSIVDSSTVILADEAKQNVSNAKTCFGTDDSQAIQKAIDSLTETGGTVYFPPGLYRVTYQGGPGLNVAASNIRLCGSGTASAIFNSSVLFKAKMKDGKIITEQGGVPALYVGNPKKEVKNVEVDHLWLGDNGQNYDYREWGAHGWGVLGCTGKIDDVHFHDLTIETAFLCGVNMDSVTDGFSIHHVTVLSSGEHGMYIAGTGSNGDVRDNRILGTTRAMRQGIAVKKKRHLRITHNEIANVDFQGICIVGDIEDHKSHDVVISENWLHDLSTWHTEGIVVSNAEDVVIQSNVIEDTSWIGISLRTTNTSVSKVTIKDNRITRAGQMNPCFAIAVQYLPPAAAKPEDPWPGGIRDLVVEDNHISDCPSGISFSNVGGRNIIRGNRVEREHDIASGVSYKVGALPGATVEMNGNTSTNYKQSAISPAVTSRDNSLK</sequence>
<dbReference type="Gene3D" id="2.160.20.10">
    <property type="entry name" value="Single-stranded right-handed beta-helix, Pectin lyase-like"/>
    <property type="match status" value="1"/>
</dbReference>
<dbReference type="Pfam" id="PF13229">
    <property type="entry name" value="Beta_helix"/>
    <property type="match status" value="1"/>
</dbReference>
<dbReference type="SMART" id="SM00710">
    <property type="entry name" value="PbH1"/>
    <property type="match status" value="8"/>
</dbReference>
<dbReference type="EMBL" id="QNRR01000014">
    <property type="protein sequence ID" value="RBP37283.1"/>
    <property type="molecule type" value="Genomic_DNA"/>
</dbReference>
<dbReference type="RefSeq" id="WP_113961514.1">
    <property type="nucleotide sequence ID" value="NZ_QNRR01000014.1"/>
</dbReference>